<dbReference type="InterPro" id="IPR036691">
    <property type="entry name" value="Endo/exonu/phosph_ase_sf"/>
</dbReference>
<dbReference type="EMBL" id="JABDTM020025741">
    <property type="protein sequence ID" value="KAH0812865.1"/>
    <property type="molecule type" value="Genomic_DNA"/>
</dbReference>
<dbReference type="Pfam" id="PF04564">
    <property type="entry name" value="U-box"/>
    <property type="match status" value="1"/>
</dbReference>
<feature type="binding site" evidence="14">
    <location>
        <position position="336"/>
    </location>
    <ligand>
        <name>Zn(2+)</name>
        <dbReference type="ChEBI" id="CHEBI:29105"/>
    </ligand>
</feature>
<keyword evidence="22" id="KW-1185">Reference proteome</keyword>
<feature type="binding site" evidence="14">
    <location>
        <position position="285"/>
    </location>
    <ligand>
        <name>Zn(2+)</name>
        <dbReference type="ChEBI" id="CHEBI:29105"/>
    </ligand>
</feature>
<comment type="similarity">
    <text evidence="3">Belongs to the SEC15 family.</text>
</comment>
<dbReference type="InterPro" id="IPR042044">
    <property type="entry name" value="EXOC6PINT-1/Sec15/Tip20_C_dom2"/>
</dbReference>
<dbReference type="GO" id="GO:0003743">
    <property type="term" value="F:translation initiation factor activity"/>
    <property type="evidence" value="ECO:0007669"/>
    <property type="project" value="UniProtKB-UniRule"/>
</dbReference>
<feature type="domain" description="C2H2-type" evidence="17">
    <location>
        <begin position="740"/>
        <end position="767"/>
    </location>
</feature>
<dbReference type="FunFam" id="3.30.160.60:FF:000072">
    <property type="entry name" value="zinc finger protein 143 isoform X1"/>
    <property type="match status" value="1"/>
</dbReference>
<feature type="domain" description="C2H2-type" evidence="17">
    <location>
        <begin position="601"/>
        <end position="628"/>
    </location>
</feature>
<dbReference type="SMART" id="SM00868">
    <property type="entry name" value="zf-AD"/>
    <property type="match status" value="1"/>
</dbReference>
<dbReference type="InterPro" id="IPR003613">
    <property type="entry name" value="Ubox_domain"/>
</dbReference>
<evidence type="ECO:0000256" key="13">
    <source>
        <dbReference type="PROSITE-ProRule" id="PRU00042"/>
    </source>
</evidence>
<feature type="domain" description="C2H2-type" evidence="17">
    <location>
        <begin position="421"/>
        <end position="448"/>
    </location>
</feature>
<dbReference type="Gene3D" id="3.30.40.10">
    <property type="entry name" value="Zinc/RING finger domain, C3HC4 (zinc finger)"/>
    <property type="match status" value="1"/>
</dbReference>
<evidence type="ECO:0000259" key="17">
    <source>
        <dbReference type="PROSITE" id="PS50157"/>
    </source>
</evidence>
<dbReference type="GO" id="GO:0004842">
    <property type="term" value="F:ubiquitin-protein transferase activity"/>
    <property type="evidence" value="ECO:0007669"/>
    <property type="project" value="InterPro"/>
</dbReference>
<keyword evidence="4" id="KW-0813">Transport</keyword>
<feature type="coiled-coil region" evidence="15">
    <location>
        <begin position="2141"/>
        <end position="2168"/>
    </location>
</feature>
<evidence type="ECO:0000256" key="4">
    <source>
        <dbReference type="ARBA" id="ARBA00022448"/>
    </source>
</evidence>
<dbReference type="GO" id="GO:0090522">
    <property type="term" value="P:vesicle tethering involved in exocytosis"/>
    <property type="evidence" value="ECO:0007669"/>
    <property type="project" value="InterPro"/>
</dbReference>
<feature type="domain" description="PCI" evidence="18">
    <location>
        <begin position="1827"/>
        <end position="1989"/>
    </location>
</feature>
<evidence type="ECO:0000256" key="12">
    <source>
        <dbReference type="HAMAP-Rule" id="MF_03012"/>
    </source>
</evidence>
<evidence type="ECO:0000256" key="8">
    <source>
        <dbReference type="ARBA" id="ARBA00022771"/>
    </source>
</evidence>
<feature type="domain" description="C2H2-type" evidence="17">
    <location>
        <begin position="796"/>
        <end position="823"/>
    </location>
</feature>
<dbReference type="Pfam" id="PF01399">
    <property type="entry name" value="PCI"/>
    <property type="match status" value="1"/>
</dbReference>
<evidence type="ECO:0000256" key="11">
    <source>
        <dbReference type="ARBA" id="ARBA00023242"/>
    </source>
</evidence>
<keyword evidence="7" id="KW-0677">Repeat</keyword>
<feature type="domain" description="ZAD" evidence="20">
    <location>
        <begin position="283"/>
        <end position="360"/>
    </location>
</feature>
<dbReference type="Pfam" id="PF00096">
    <property type="entry name" value="zf-C2H2"/>
    <property type="match status" value="8"/>
</dbReference>
<dbReference type="SUPFAM" id="SSF57716">
    <property type="entry name" value="Glucocorticoid receptor-like (DNA-binding domain)"/>
    <property type="match status" value="1"/>
</dbReference>
<dbReference type="Pfam" id="PF04091">
    <property type="entry name" value="Sec15_C"/>
    <property type="match status" value="1"/>
</dbReference>
<evidence type="ECO:0000256" key="1">
    <source>
        <dbReference type="ARBA" id="ARBA00002660"/>
    </source>
</evidence>
<comment type="subunit">
    <text evidence="12">Component of the eukaryotic translation initiation factor 3 (eIF-3) complex.</text>
</comment>
<dbReference type="GO" id="GO:0006893">
    <property type="term" value="P:Golgi to plasma membrane transport"/>
    <property type="evidence" value="ECO:0007669"/>
    <property type="project" value="TreeGrafter"/>
</dbReference>
<keyword evidence="10 15" id="KW-0175">Coiled coil</keyword>
<evidence type="ECO:0000256" key="15">
    <source>
        <dbReference type="SAM" id="Coils"/>
    </source>
</evidence>
<feature type="binding site" evidence="14">
    <location>
        <position position="333"/>
    </location>
    <ligand>
        <name>Zn(2+)</name>
        <dbReference type="ChEBI" id="CHEBI:29105"/>
    </ligand>
</feature>
<dbReference type="GO" id="GO:0016020">
    <property type="term" value="C:membrane"/>
    <property type="evidence" value="ECO:0007669"/>
    <property type="project" value="TreeGrafter"/>
</dbReference>
<feature type="domain" description="C2H2-type" evidence="17">
    <location>
        <begin position="574"/>
        <end position="601"/>
    </location>
</feature>
<dbReference type="FunFam" id="3.30.160.60:FF:000145">
    <property type="entry name" value="Zinc finger protein 574"/>
    <property type="match status" value="1"/>
</dbReference>
<feature type="region of interest" description="Disordered" evidence="16">
    <location>
        <begin position="878"/>
        <end position="904"/>
    </location>
</feature>
<evidence type="ECO:0000256" key="3">
    <source>
        <dbReference type="ARBA" id="ARBA00007944"/>
    </source>
</evidence>
<evidence type="ECO:0000256" key="2">
    <source>
        <dbReference type="ARBA" id="ARBA00004123"/>
    </source>
</evidence>
<feature type="domain" description="C2H2-type" evidence="17">
    <location>
        <begin position="544"/>
        <end position="569"/>
    </location>
</feature>
<comment type="function">
    <text evidence="12">Component of the eukaryotic translation initiation factor 3 (eIF-3) complex, which is involved in protein synthesis of a specialized repertoire of mRNAs and, together with other initiation factors, stimulates binding of mRNA and methionyl-tRNAi to the 40S ribosome. The eIF-3 complex specifically targets and initiates translation of a subset of mRNAs involved in cell proliferation.</text>
</comment>
<dbReference type="PANTHER" id="PTHR12702:SF0">
    <property type="entry name" value="EXOCYST COMPLEX COMPONENT 6"/>
    <property type="match status" value="1"/>
</dbReference>
<dbReference type="InterPro" id="IPR013083">
    <property type="entry name" value="Znf_RING/FYVE/PHD"/>
</dbReference>
<dbReference type="InterPro" id="IPR027528">
    <property type="entry name" value="eIF3m"/>
</dbReference>
<dbReference type="InterPro" id="IPR012934">
    <property type="entry name" value="Znf_AD"/>
</dbReference>
<keyword evidence="5" id="KW-0268">Exocytosis</keyword>
<keyword evidence="11" id="KW-0539">Nucleus</keyword>
<evidence type="ECO:0000256" key="5">
    <source>
        <dbReference type="ARBA" id="ARBA00022483"/>
    </source>
</evidence>
<keyword evidence="6 14" id="KW-0479">Metal-binding</keyword>
<dbReference type="Pfam" id="PF19318">
    <property type="entry name" value="DUF5918"/>
    <property type="match status" value="1"/>
</dbReference>
<dbReference type="InterPro" id="IPR042045">
    <property type="entry name" value="EXOC6/Sec15_C_dom1"/>
</dbReference>
<dbReference type="InterPro" id="IPR048359">
    <property type="entry name" value="EXOC6_Sec15_N"/>
</dbReference>
<feature type="domain" description="C2H2-type" evidence="17">
    <location>
        <begin position="768"/>
        <end position="795"/>
    </location>
</feature>
<organism evidence="21 22">
    <name type="scientific">Tenebrio molitor</name>
    <name type="common">Yellow mealworm beetle</name>
    <dbReference type="NCBI Taxonomy" id="7067"/>
    <lineage>
        <taxon>Eukaryota</taxon>
        <taxon>Metazoa</taxon>
        <taxon>Ecdysozoa</taxon>
        <taxon>Arthropoda</taxon>
        <taxon>Hexapoda</taxon>
        <taxon>Insecta</taxon>
        <taxon>Pterygota</taxon>
        <taxon>Neoptera</taxon>
        <taxon>Endopterygota</taxon>
        <taxon>Coleoptera</taxon>
        <taxon>Polyphaga</taxon>
        <taxon>Cucujiformia</taxon>
        <taxon>Tenebrionidae</taxon>
        <taxon>Tenebrio</taxon>
    </lineage>
</organism>
<comment type="subcellular location">
    <subcellularLocation>
        <location evidence="12">Cytoplasm</location>
    </subcellularLocation>
    <subcellularLocation>
        <location evidence="2">Nucleus</location>
    </subcellularLocation>
</comment>
<accession>A0A8J6HDW4</accession>
<dbReference type="FunFam" id="3.30.160.60:FF:000624">
    <property type="entry name" value="zinc finger protein 697"/>
    <property type="match status" value="1"/>
</dbReference>
<dbReference type="PROSITE" id="PS00028">
    <property type="entry name" value="ZINC_FINGER_C2H2_1"/>
    <property type="match status" value="15"/>
</dbReference>
<keyword evidence="9 14" id="KW-0862">Zinc</keyword>
<dbReference type="GO" id="GO:0006886">
    <property type="term" value="P:intracellular protein transport"/>
    <property type="evidence" value="ECO:0007669"/>
    <property type="project" value="InterPro"/>
</dbReference>
<dbReference type="PANTHER" id="PTHR12702">
    <property type="entry name" value="SEC15"/>
    <property type="match status" value="1"/>
</dbReference>
<dbReference type="SMART" id="SM00088">
    <property type="entry name" value="PINT"/>
    <property type="match status" value="1"/>
</dbReference>
<sequence>MQPTIHFQRKAGYLEGDPKLMPKVSCNAPSTDNYEPTNLISDKEAIRARGYLAYTVTMPPVHLEFEFLCPVNISYISLHTTVGAQKCTGVEVFARSSSNPSYTSIGRAVYNSAGLTFCNSRKYSKTNAPPHHDSTKELFFFKSDTFRIFSDMTFLKIVIFRTERTCSKTTTDTIDKIMGRGPVQIIQDTTAEKSGLQIPEDFTDDLTCEIMTIPMTLPSGKTVDRDTLEKHIENEKSFGRRPCDPFTGLNFTESRKPVMNIALKSRIDMFLLQNSNNPITMNQICRICMNVVQNEFISIFADQETEKSIVAMKIMSFAAVEIQIDDGLPSCLCVSCFQYVENAYNLKMQCEQSDKSLRSYLSGLKINSPKNASDLEVNSFVSSKVNISDNSTIFEMNNSNNGIVSNILDCSSDNCKSPLSLECPECKKMFERSNQLKLHMRIHKSKTVSCSVCTETFSSLYEFKEHKKSHKNDEKMAETHLCTVCNEKFQDNQVLVDHMLKEHTEKKVQKRQPPKLICNICNKTYLKATNLAFHMGTHTGVKPFECNICLKRFTQGRAFACHMRTHSDEIVKPHKCDKCPKEFAEESQLITHVKKHTDQNHVCSLCGKSYSNSGNLKSHMRLHTGDKPYSCHICGRQFAQSNTHSYHMKTHLGERPFSCDLCPKTFTSSGQLKNHRRLHTGEKPYACTVCPKKFTQKFACTIHMMTHTGNKPHLCSICGKKYSHNNQLTCHMRIHNGETMQCNICGKNYSTQGNLAAHMRTHTGIKPHICSICHKGFYVANKLTKHMRTHTGDRPYACSVCSKRFSSSDVLKIHSRIHTGERPYKCQMCIKAFISKSQLTVHMRYHTGQRPFVCNMCFRGFSTSAGLSIHTNFCNDSTTTDHSDFGEERKPDRKKNFTMSDGQNNDNSQYDLYLQEIEGIDDYWGPTFRAIYDNDQHVQFRDKLEQRIKHHDKDIERLCNVYYQGFIESIRELLEVRTQAKKLNSQVTTLDTQLHQAAKNISKSGTELLQARKVQSNIAVVIEQLNLCLPVLTSYSKLKKQISEKRYYPALKTLEELEHLHLPHVANYRFSYQLRESIPKIRDSIEKASMSDLKDFLENIRKFSPKIGEVAMKHTSEQLASDPTVIGRKKKRIAPQPSGDGPGHFSEEDLSAQELIDFSPIYRSLHISTVLNSRSTFETYYRAERTKQARLVLQPPTNMHECEESYRAYIYAVLGFFILEDHVLNTGNGLITRAFLDDMWTMALSKIVSALQTHSAYCTDATLILRIKDLIMLFCTTLRNYGYSVKPLWELVRELRDHYTEVLMQRWVQVFREILSKEDFQPIQVYDQDEYEHILSSFPLDEDLPDDVVFPYKFPFSGMVPKVYQQVKEFIYACLKFSEDLNLSQVEVDEMIRKSMNLLLTRTFSGCLSSTFRSPHINLQEIIQIIIDTGFLEEATIYLDQFISNITGEETRGVSTGVVQGQPAMFRVAREDAVRQICEKLKQKLNEFYELESYDWLLVEPQGHASSFISDLIAFLQTTFQSFTNLPPEVAQVACKSACEHIATSMFQLLMNEEIKQMSMGALNQVNLDLLQCEQFAASEPVKGLQEDVLLSYFTKLRETLDLFTSWDWPTYFHDYGQETSKYKQVKPDTAIVLLEKLREGDKKTMFTVLKKSERDKKKLLETAQELRIYLKSLGAEISEEKSVKGIEDDLHKIIGVCEACFKDGQEPEVEMVLNDIVSIMVLIPLDRSENIILAFCQKLIKAQSQKLGLVCLRALWLLFQSLDDHSPMRYHVYYHLILIAEKTDQVKSIFQDMEHLKQQFALCPPSSEQLQILYRLLHQVLLKSNQSEQAAKVMIELLGTYTDKNASHAREDAIKCIVSALADPNTFLLDPLLSLKPVKFLEGELIHDLLNIFVSENLTTYLKFYQEHKEFVTSQGLNHEQNMQKMRLLSFMQLAETNPEIGFDIIERELQIKPEEVEAFIIEVLKTKLVRARMDQAAKKVYVSSTMHRTFGRAQWQQLRDLLHSWKSNMFIRKQQPLSTMIRSKQRASCWDVGVQISFCKPSSYSILTYSKPIEGKRLIEWIEENGWEVLNGNKRGDEEGELTYVGSRGETVIDYAIVNEAARERVKEFKVGERVDSDHLPLEITIEETNQEEKEKGGTREEEKKEQEIEKMVAELKEVIEKATKKKEVIVRGSKGAGKKSGWWDRECEQSKKEVIKALREWRRNKIERSRFLEVKRRYRERCREKKKQKREREEKEIKEIRTEREVWKYINRERKKKEPVSEEITIQEWEEYFMKLLEGRKEEGKVGTQRKEKQTVTEETQITAEEVERHIRHLKNRKAPGWDGVQNEAWMYGTERMVELMNGVWRGEGFPADWREGVICPILKKGEKNRAENYRGITLLNTGYKLYASVLSERMKREIEEKGVLPDSQAGFRKGRGTN</sequence>
<feature type="domain" description="C2H2-type" evidence="17">
    <location>
        <begin position="657"/>
        <end position="684"/>
    </location>
</feature>
<evidence type="ECO:0000256" key="10">
    <source>
        <dbReference type="ARBA" id="ARBA00023054"/>
    </source>
</evidence>
<keyword evidence="12" id="KW-0648">Protein biosynthesis</keyword>
<dbReference type="Gene3D" id="3.60.10.10">
    <property type="entry name" value="Endonuclease/exonuclease/phosphatase"/>
    <property type="match status" value="1"/>
</dbReference>
<comment type="caution">
    <text evidence="21">The sequence shown here is derived from an EMBL/GenBank/DDBJ whole genome shotgun (WGS) entry which is preliminary data.</text>
</comment>
<evidence type="ECO:0000313" key="22">
    <source>
        <dbReference type="Proteomes" id="UP000719412"/>
    </source>
</evidence>
<feature type="domain" description="C2H2-type" evidence="17">
    <location>
        <begin position="516"/>
        <end position="543"/>
    </location>
</feature>
<dbReference type="GO" id="GO:0005634">
    <property type="term" value="C:nucleus"/>
    <property type="evidence" value="ECO:0007669"/>
    <property type="project" value="UniProtKB-SubCell"/>
</dbReference>
<dbReference type="GO" id="GO:0032502">
    <property type="term" value="P:developmental process"/>
    <property type="evidence" value="ECO:0007669"/>
    <property type="project" value="UniProtKB-ARBA"/>
</dbReference>
<feature type="compositionally biased region" description="Basic and acidic residues" evidence="16">
    <location>
        <begin position="879"/>
        <end position="895"/>
    </location>
</feature>
<dbReference type="InterPro" id="IPR000717">
    <property type="entry name" value="PCI_dom"/>
</dbReference>
<feature type="binding site" evidence="14">
    <location>
        <position position="288"/>
    </location>
    <ligand>
        <name>Zn(2+)</name>
        <dbReference type="ChEBI" id="CHEBI:29105"/>
    </ligand>
</feature>
<reference evidence="21" key="1">
    <citation type="journal article" date="2020" name="J Insects Food Feed">
        <title>The yellow mealworm (Tenebrio molitor) genome: a resource for the emerging insects as food and feed industry.</title>
        <authorList>
            <person name="Eriksson T."/>
            <person name="Andere A."/>
            <person name="Kelstrup H."/>
            <person name="Emery V."/>
            <person name="Picard C."/>
        </authorList>
    </citation>
    <scope>NUCLEOTIDE SEQUENCE</scope>
    <source>
        <strain evidence="21">Stoneville</strain>
        <tissue evidence="21">Whole head</tissue>
    </source>
</reference>
<evidence type="ECO:0000256" key="6">
    <source>
        <dbReference type="ARBA" id="ARBA00022723"/>
    </source>
</evidence>
<feature type="domain" description="C2H2-type" evidence="17">
    <location>
        <begin position="480"/>
        <end position="508"/>
    </location>
</feature>
<dbReference type="Pfam" id="PF07776">
    <property type="entry name" value="zf-AD"/>
    <property type="match status" value="1"/>
</dbReference>
<feature type="domain" description="U-box" evidence="19">
    <location>
        <begin position="197"/>
        <end position="277"/>
    </location>
</feature>
<dbReference type="Gene3D" id="1.20.58.670">
    <property type="entry name" value="Dsl1p vesicle tethering complex, Tip20p subunit, domain D"/>
    <property type="match status" value="1"/>
</dbReference>
<dbReference type="HAMAP" id="MF_03012">
    <property type="entry name" value="eIF3m"/>
    <property type="match status" value="1"/>
</dbReference>
<dbReference type="PROSITE" id="PS51915">
    <property type="entry name" value="ZAD"/>
    <property type="match status" value="1"/>
</dbReference>
<feature type="domain" description="C2H2-type" evidence="17">
    <location>
        <begin position="713"/>
        <end position="740"/>
    </location>
</feature>
<dbReference type="InterPro" id="IPR039925">
    <property type="entry name" value="RNF37_RING-Ubox"/>
</dbReference>
<dbReference type="FunFam" id="3.30.160.60:FF:000065">
    <property type="entry name" value="B-cell CLL/lymphoma 6, member B"/>
    <property type="match status" value="1"/>
</dbReference>
<dbReference type="SUPFAM" id="SSF57667">
    <property type="entry name" value="beta-beta-alpha zinc fingers"/>
    <property type="match status" value="7"/>
</dbReference>
<name>A0A8J6HDW4_TENMO</name>
<dbReference type="FunFam" id="3.30.160.60:FF:000110">
    <property type="entry name" value="Zinc finger protein-like"/>
    <property type="match status" value="2"/>
</dbReference>
<evidence type="ECO:0000259" key="19">
    <source>
        <dbReference type="PROSITE" id="PS51698"/>
    </source>
</evidence>
<dbReference type="FunFam" id="3.30.160.60:FF:000202">
    <property type="entry name" value="Zinc finger protein 574"/>
    <property type="match status" value="2"/>
</dbReference>
<dbReference type="FunFam" id="1.10.357.30:FF:000003">
    <property type="entry name" value="Exocyst complex component"/>
    <property type="match status" value="1"/>
</dbReference>
<dbReference type="SMART" id="SM00504">
    <property type="entry name" value="Ubox"/>
    <property type="match status" value="1"/>
</dbReference>
<keyword evidence="8 13" id="KW-0863">Zinc-finger</keyword>
<dbReference type="GO" id="GO:0000145">
    <property type="term" value="C:exocyst"/>
    <property type="evidence" value="ECO:0007669"/>
    <property type="project" value="TreeGrafter"/>
</dbReference>
<dbReference type="SMART" id="SM00355">
    <property type="entry name" value="ZnF_C2H2"/>
    <property type="match status" value="16"/>
</dbReference>
<evidence type="ECO:0000256" key="14">
    <source>
        <dbReference type="PROSITE-ProRule" id="PRU01263"/>
    </source>
</evidence>
<dbReference type="CDD" id="cd16660">
    <property type="entry name" value="RING-Ubox_RNF37"/>
    <property type="match status" value="1"/>
</dbReference>
<dbReference type="Pfam" id="PF18005">
    <property type="entry name" value="eIF3m_C_helix"/>
    <property type="match status" value="1"/>
</dbReference>
<dbReference type="PROSITE" id="PS50250">
    <property type="entry name" value="PCI"/>
    <property type="match status" value="1"/>
</dbReference>
<feature type="domain" description="C2H2-type" evidence="17">
    <location>
        <begin position="685"/>
        <end position="712"/>
    </location>
</feature>
<dbReference type="GO" id="GO:0071541">
    <property type="term" value="C:eukaryotic translation initiation factor 3 complex, eIF3m"/>
    <property type="evidence" value="ECO:0007669"/>
    <property type="project" value="UniProtKB-UniRule"/>
</dbReference>
<dbReference type="InterPro" id="IPR046361">
    <property type="entry name" value="EXOC6/Sec15_C"/>
</dbReference>
<dbReference type="Gene3D" id="1.10.357.30">
    <property type="entry name" value="Exocyst complex subunit Sec15 C-terminal domain, N-terminal subdomain"/>
    <property type="match status" value="1"/>
</dbReference>
<dbReference type="Gene3D" id="3.40.1800.20">
    <property type="match status" value="1"/>
</dbReference>
<keyword evidence="12" id="KW-0396">Initiation factor</keyword>
<dbReference type="FunFam" id="3.30.160.60:FF:000295">
    <property type="entry name" value="zinc finger protein 19"/>
    <property type="match status" value="1"/>
</dbReference>
<evidence type="ECO:0000259" key="20">
    <source>
        <dbReference type="PROSITE" id="PS51915"/>
    </source>
</evidence>
<dbReference type="FunFam" id="1.20.58.670:FF:000002">
    <property type="entry name" value="Exocyst complex component"/>
    <property type="match status" value="1"/>
</dbReference>
<dbReference type="FunFam" id="3.30.160.60:FF:000399">
    <property type="entry name" value="zinc finger protein 521"/>
    <property type="match status" value="1"/>
</dbReference>
<dbReference type="GO" id="GO:0016567">
    <property type="term" value="P:protein ubiquitination"/>
    <property type="evidence" value="ECO:0007669"/>
    <property type="project" value="InterPro"/>
</dbReference>
<dbReference type="Proteomes" id="UP000719412">
    <property type="component" value="Unassembled WGS sequence"/>
</dbReference>
<dbReference type="InterPro" id="IPR045696">
    <property type="entry name" value="Ubox5_N"/>
</dbReference>
<dbReference type="Pfam" id="PF13912">
    <property type="entry name" value="zf-C2H2_6"/>
    <property type="match status" value="2"/>
</dbReference>
<evidence type="ECO:0000259" key="18">
    <source>
        <dbReference type="PROSITE" id="PS50250"/>
    </source>
</evidence>
<dbReference type="InterPro" id="IPR036236">
    <property type="entry name" value="Znf_C2H2_sf"/>
</dbReference>
<feature type="domain" description="C2H2-type" evidence="17">
    <location>
        <begin position="824"/>
        <end position="851"/>
    </location>
</feature>
<dbReference type="GO" id="GO:0001732">
    <property type="term" value="P:formation of cytoplasmic translation initiation complex"/>
    <property type="evidence" value="ECO:0007669"/>
    <property type="project" value="UniProtKB-UniRule"/>
</dbReference>
<comment type="function">
    <text evidence="1">Component of the exocyst complex involved in the docking of exocytic vesicles with fusion sites on the plasma membrane.</text>
</comment>
<dbReference type="GO" id="GO:0016282">
    <property type="term" value="C:eukaryotic 43S preinitiation complex"/>
    <property type="evidence" value="ECO:0007669"/>
    <property type="project" value="UniProtKB-UniRule"/>
</dbReference>
<dbReference type="SUPFAM" id="SSF57850">
    <property type="entry name" value="RING/U-box"/>
    <property type="match status" value="1"/>
</dbReference>
<dbReference type="InterPro" id="IPR007225">
    <property type="entry name" value="EXOC6/Sec15"/>
</dbReference>
<proteinExistence type="inferred from homology"/>
<dbReference type="GO" id="GO:0008270">
    <property type="term" value="F:zinc ion binding"/>
    <property type="evidence" value="ECO:0007669"/>
    <property type="project" value="UniProtKB-UniRule"/>
</dbReference>
<dbReference type="Gene3D" id="3.30.160.60">
    <property type="entry name" value="Classic Zinc Finger"/>
    <property type="match status" value="15"/>
</dbReference>
<dbReference type="Pfam" id="PF20651">
    <property type="entry name" value="EXOC6_Sec15_N"/>
    <property type="match status" value="1"/>
</dbReference>
<reference evidence="21" key="2">
    <citation type="submission" date="2021-08" db="EMBL/GenBank/DDBJ databases">
        <authorList>
            <person name="Eriksson T."/>
        </authorList>
    </citation>
    <scope>NUCLEOTIDE SEQUENCE</scope>
    <source>
        <strain evidence="21">Stoneville</strain>
        <tissue evidence="21">Whole head</tissue>
    </source>
</reference>
<evidence type="ECO:0000256" key="16">
    <source>
        <dbReference type="SAM" id="MobiDB-lite"/>
    </source>
</evidence>
<gene>
    <name evidence="21" type="ORF">GEV33_009926</name>
</gene>
<feature type="domain" description="C2H2-type" evidence="17">
    <location>
        <begin position="448"/>
        <end position="475"/>
    </location>
</feature>
<dbReference type="PROSITE" id="PS50157">
    <property type="entry name" value="ZINC_FINGER_C2H2_2"/>
    <property type="match status" value="15"/>
</dbReference>
<evidence type="ECO:0000313" key="21">
    <source>
        <dbReference type="EMBL" id="KAH0812865.1"/>
    </source>
</evidence>
<evidence type="ECO:0000256" key="7">
    <source>
        <dbReference type="ARBA" id="ARBA00022737"/>
    </source>
</evidence>
<dbReference type="PROSITE" id="PS51698">
    <property type="entry name" value="U_BOX"/>
    <property type="match status" value="1"/>
</dbReference>
<dbReference type="InterPro" id="IPR040750">
    <property type="entry name" value="eIF3m_C_helix"/>
</dbReference>
<feature type="coiled-coil region" evidence="15">
    <location>
        <begin position="2218"/>
        <end position="2248"/>
    </location>
</feature>
<protein>
    <recommendedName>
        <fullName evidence="12">Eukaryotic translation initiation factor 3 subunit M</fullName>
        <shortName evidence="12">eIF3m</shortName>
    </recommendedName>
</protein>
<evidence type="ECO:0000256" key="9">
    <source>
        <dbReference type="ARBA" id="ARBA00022833"/>
    </source>
</evidence>
<keyword evidence="12" id="KW-0963">Cytoplasm</keyword>
<feature type="domain" description="C2H2-type" evidence="17">
    <location>
        <begin position="629"/>
        <end position="656"/>
    </location>
</feature>
<dbReference type="InterPro" id="IPR013087">
    <property type="entry name" value="Znf_C2H2_type"/>
</dbReference>
<comment type="similarity">
    <text evidence="12">Belongs to the eIF-3 subunit M family.</text>
</comment>
<dbReference type="SUPFAM" id="SSF56219">
    <property type="entry name" value="DNase I-like"/>
    <property type="match status" value="1"/>
</dbReference>
<dbReference type="FunFam" id="3.30.160.60:FF:000446">
    <property type="entry name" value="Zinc finger protein"/>
    <property type="match status" value="2"/>
</dbReference>
<dbReference type="GO" id="GO:0033290">
    <property type="term" value="C:eukaryotic 48S preinitiation complex"/>
    <property type="evidence" value="ECO:0007669"/>
    <property type="project" value="UniProtKB-UniRule"/>
</dbReference>